<dbReference type="InterPro" id="IPR001881">
    <property type="entry name" value="EGF-like_Ca-bd_dom"/>
</dbReference>
<name>R7V679_CAPTE</name>
<dbReference type="Pfam" id="PF00008">
    <property type="entry name" value="EGF"/>
    <property type="match status" value="1"/>
</dbReference>
<dbReference type="OrthoDB" id="6515930at2759"/>
<accession>R7V679</accession>
<dbReference type="InterPro" id="IPR000742">
    <property type="entry name" value="EGF"/>
</dbReference>
<evidence type="ECO:0000313" key="9">
    <source>
        <dbReference type="EnsemblMetazoa" id="CapteP79003"/>
    </source>
</evidence>
<dbReference type="AlphaFoldDB" id="R7V679"/>
<keyword evidence="2" id="KW-0732">Signal</keyword>
<comment type="caution">
    <text evidence="6">Lacks conserved residue(s) required for the propagation of feature annotation.</text>
</comment>
<dbReference type="HOGENOM" id="CLU_004826_11_4_1"/>
<feature type="non-terminal residue" evidence="8">
    <location>
        <position position="1"/>
    </location>
</feature>
<dbReference type="PANTHER" id="PTHR12916">
    <property type="entry name" value="CYTOCHROME C OXIDASE POLYPEPTIDE VIC-2"/>
    <property type="match status" value="1"/>
</dbReference>
<evidence type="ECO:0000256" key="5">
    <source>
        <dbReference type="ARBA" id="ARBA00023180"/>
    </source>
</evidence>
<feature type="disulfide bond" evidence="6">
    <location>
        <begin position="27"/>
        <end position="36"/>
    </location>
</feature>
<dbReference type="EMBL" id="AMQN01005608">
    <property type="status" value="NOT_ANNOTATED_CDS"/>
    <property type="molecule type" value="Genomic_DNA"/>
</dbReference>
<reference evidence="8 10" key="2">
    <citation type="journal article" date="2013" name="Nature">
        <title>Insights into bilaterian evolution from three spiralian genomes.</title>
        <authorList>
            <person name="Simakov O."/>
            <person name="Marletaz F."/>
            <person name="Cho S.J."/>
            <person name="Edsinger-Gonzales E."/>
            <person name="Havlak P."/>
            <person name="Hellsten U."/>
            <person name="Kuo D.H."/>
            <person name="Larsson T."/>
            <person name="Lv J."/>
            <person name="Arendt D."/>
            <person name="Savage R."/>
            <person name="Osoegawa K."/>
            <person name="de Jong P."/>
            <person name="Grimwood J."/>
            <person name="Chapman J.A."/>
            <person name="Shapiro H."/>
            <person name="Aerts A."/>
            <person name="Otillar R.P."/>
            <person name="Terry A.Y."/>
            <person name="Boore J.L."/>
            <person name="Grigoriev I.V."/>
            <person name="Lindberg D.R."/>
            <person name="Seaver E.C."/>
            <person name="Weisblat D.A."/>
            <person name="Putnam N.H."/>
            <person name="Rokhsar D.S."/>
        </authorList>
    </citation>
    <scope>NUCLEOTIDE SEQUENCE</scope>
    <source>
        <strain evidence="8 10">I ESC-2004</strain>
    </source>
</reference>
<dbReference type="CDD" id="cd00054">
    <property type="entry name" value="EGF_CA"/>
    <property type="match status" value="2"/>
</dbReference>
<dbReference type="EnsemblMetazoa" id="CapteT79003">
    <property type="protein sequence ID" value="CapteP79003"/>
    <property type="gene ID" value="CapteG79003"/>
</dbReference>
<evidence type="ECO:0000313" key="10">
    <source>
        <dbReference type="Proteomes" id="UP000014760"/>
    </source>
</evidence>
<organism evidence="8">
    <name type="scientific">Capitella teleta</name>
    <name type="common">Polychaete worm</name>
    <dbReference type="NCBI Taxonomy" id="283909"/>
    <lineage>
        <taxon>Eukaryota</taxon>
        <taxon>Metazoa</taxon>
        <taxon>Spiralia</taxon>
        <taxon>Lophotrochozoa</taxon>
        <taxon>Annelida</taxon>
        <taxon>Polychaeta</taxon>
        <taxon>Sedentaria</taxon>
        <taxon>Scolecida</taxon>
        <taxon>Capitellidae</taxon>
        <taxon>Capitella</taxon>
    </lineage>
</organism>
<dbReference type="PROSITE" id="PS00022">
    <property type="entry name" value="EGF_1"/>
    <property type="match status" value="2"/>
</dbReference>
<dbReference type="SMART" id="SM00181">
    <property type="entry name" value="EGF"/>
    <property type="match status" value="2"/>
</dbReference>
<reference evidence="9" key="3">
    <citation type="submission" date="2015-06" db="UniProtKB">
        <authorList>
            <consortium name="EnsemblMetazoa"/>
        </authorList>
    </citation>
    <scope>IDENTIFICATION</scope>
</reference>
<sequence length="75" mass="7688">DVNECAERSCENGGIAVDGPGGCACDCPAPWGGAVCDQHANECESNPCSNGGSCVDDLKYYFCDCARGFAGVNCE</sequence>
<keyword evidence="5" id="KW-0325">Glycoprotein</keyword>
<dbReference type="FunFam" id="2.10.25.10:FF:000004">
    <property type="entry name" value="Neurogenic locus notch 1"/>
    <property type="match status" value="1"/>
</dbReference>
<dbReference type="PROSITE" id="PS00010">
    <property type="entry name" value="ASX_HYDROXYL"/>
    <property type="match status" value="1"/>
</dbReference>
<feature type="domain" description="EGF-like" evidence="7">
    <location>
        <begin position="39"/>
        <end position="75"/>
    </location>
</feature>
<feature type="non-terminal residue" evidence="8">
    <location>
        <position position="75"/>
    </location>
</feature>
<feature type="disulfide bond" evidence="6">
    <location>
        <begin position="65"/>
        <end position="74"/>
    </location>
</feature>
<keyword evidence="3" id="KW-0677">Repeat</keyword>
<dbReference type="PROSITE" id="PS01186">
    <property type="entry name" value="EGF_2"/>
    <property type="match status" value="2"/>
</dbReference>
<dbReference type="EMBL" id="KB296374">
    <property type="protein sequence ID" value="ELU11851.1"/>
    <property type="molecule type" value="Genomic_DNA"/>
</dbReference>
<dbReference type="PANTHER" id="PTHR12916:SF4">
    <property type="entry name" value="UNINFLATABLE, ISOFORM C"/>
    <property type="match status" value="1"/>
</dbReference>
<dbReference type="PRINTS" id="PR00010">
    <property type="entry name" value="EGFBLOOD"/>
</dbReference>
<dbReference type="Gene3D" id="2.10.25.10">
    <property type="entry name" value="Laminin"/>
    <property type="match status" value="2"/>
</dbReference>
<keyword evidence="10" id="KW-1185">Reference proteome</keyword>
<keyword evidence="1 6" id="KW-0245">EGF-like domain</keyword>
<evidence type="ECO:0000259" key="7">
    <source>
        <dbReference type="PROSITE" id="PS50026"/>
    </source>
</evidence>
<protein>
    <recommendedName>
        <fullName evidence="7">EGF-like domain-containing protein</fullName>
    </recommendedName>
</protein>
<evidence type="ECO:0000256" key="2">
    <source>
        <dbReference type="ARBA" id="ARBA00022729"/>
    </source>
</evidence>
<dbReference type="SMART" id="SM00179">
    <property type="entry name" value="EGF_CA"/>
    <property type="match status" value="2"/>
</dbReference>
<gene>
    <name evidence="8" type="ORF">CAPTEDRAFT_79003</name>
</gene>
<dbReference type="SUPFAM" id="SSF57196">
    <property type="entry name" value="EGF/Laminin"/>
    <property type="match status" value="2"/>
</dbReference>
<dbReference type="GO" id="GO:0005509">
    <property type="term" value="F:calcium ion binding"/>
    <property type="evidence" value="ECO:0007669"/>
    <property type="project" value="InterPro"/>
</dbReference>
<proteinExistence type="predicted"/>
<evidence type="ECO:0000256" key="3">
    <source>
        <dbReference type="ARBA" id="ARBA00022737"/>
    </source>
</evidence>
<evidence type="ECO:0000256" key="1">
    <source>
        <dbReference type="ARBA" id="ARBA00022536"/>
    </source>
</evidence>
<keyword evidence="4 6" id="KW-1015">Disulfide bond</keyword>
<evidence type="ECO:0000256" key="6">
    <source>
        <dbReference type="PROSITE-ProRule" id="PRU00076"/>
    </source>
</evidence>
<evidence type="ECO:0000313" key="8">
    <source>
        <dbReference type="EMBL" id="ELU11851.1"/>
    </source>
</evidence>
<dbReference type="STRING" id="283909.R7V679"/>
<evidence type="ECO:0000256" key="4">
    <source>
        <dbReference type="ARBA" id="ARBA00023157"/>
    </source>
</evidence>
<feature type="domain" description="EGF-like" evidence="7">
    <location>
        <begin position="1"/>
        <end position="37"/>
    </location>
</feature>
<reference evidence="10" key="1">
    <citation type="submission" date="2012-12" db="EMBL/GenBank/DDBJ databases">
        <authorList>
            <person name="Hellsten U."/>
            <person name="Grimwood J."/>
            <person name="Chapman J.A."/>
            <person name="Shapiro H."/>
            <person name="Aerts A."/>
            <person name="Otillar R.P."/>
            <person name="Terry A.Y."/>
            <person name="Boore J.L."/>
            <person name="Simakov O."/>
            <person name="Marletaz F."/>
            <person name="Cho S.-J."/>
            <person name="Edsinger-Gonzales E."/>
            <person name="Havlak P."/>
            <person name="Kuo D.-H."/>
            <person name="Larsson T."/>
            <person name="Lv J."/>
            <person name="Arendt D."/>
            <person name="Savage R."/>
            <person name="Osoegawa K."/>
            <person name="de Jong P."/>
            <person name="Lindberg D.R."/>
            <person name="Seaver E.C."/>
            <person name="Weisblat D.A."/>
            <person name="Putnam N.H."/>
            <person name="Grigoriev I.V."/>
            <person name="Rokhsar D.S."/>
        </authorList>
    </citation>
    <scope>NUCLEOTIDE SEQUENCE</scope>
    <source>
        <strain evidence="10">I ESC-2004</strain>
    </source>
</reference>
<dbReference type="InterPro" id="IPR000152">
    <property type="entry name" value="EGF-type_Asp/Asn_hydroxyl_site"/>
</dbReference>
<dbReference type="PROSITE" id="PS50026">
    <property type="entry name" value="EGF_3"/>
    <property type="match status" value="2"/>
</dbReference>
<dbReference type="Proteomes" id="UP000014760">
    <property type="component" value="Unassembled WGS sequence"/>
</dbReference>